<protein>
    <submittedName>
        <fullName evidence="2">Uncharacterized protein</fullName>
    </submittedName>
</protein>
<proteinExistence type="predicted"/>
<organism evidence="2 3">
    <name type="scientific">Edwardsiella ictaluri (strain 93-146)</name>
    <dbReference type="NCBI Taxonomy" id="634503"/>
    <lineage>
        <taxon>Bacteria</taxon>
        <taxon>Pseudomonadati</taxon>
        <taxon>Pseudomonadota</taxon>
        <taxon>Gammaproteobacteria</taxon>
        <taxon>Enterobacterales</taxon>
        <taxon>Hafniaceae</taxon>
        <taxon>Edwardsiella</taxon>
    </lineage>
</organism>
<dbReference type="Proteomes" id="UP000001485">
    <property type="component" value="Chromosome"/>
</dbReference>
<evidence type="ECO:0000256" key="1">
    <source>
        <dbReference type="SAM" id="Phobius"/>
    </source>
</evidence>
<evidence type="ECO:0000313" key="3">
    <source>
        <dbReference type="Proteomes" id="UP000001485"/>
    </source>
</evidence>
<keyword evidence="1" id="KW-0812">Transmembrane</keyword>
<dbReference type="KEGG" id="eic:NT01EI_3925"/>
<keyword evidence="1" id="KW-1133">Transmembrane helix</keyword>
<feature type="transmembrane region" description="Helical" evidence="1">
    <location>
        <begin position="6"/>
        <end position="24"/>
    </location>
</feature>
<evidence type="ECO:0000313" key="2">
    <source>
        <dbReference type="EMBL" id="ACR71036.1"/>
    </source>
</evidence>
<dbReference type="HOGENOM" id="CLU_3343072_0_0_6"/>
<dbReference type="AlphaFoldDB" id="C5BF53"/>
<dbReference type="EMBL" id="CP001600">
    <property type="protein sequence ID" value="ACR71036.1"/>
    <property type="molecule type" value="Genomic_DNA"/>
</dbReference>
<name>C5BF53_EDWI9</name>
<keyword evidence="1" id="KW-0472">Membrane</keyword>
<reference evidence="3" key="1">
    <citation type="submission" date="2009-03" db="EMBL/GenBank/DDBJ databases">
        <title>Complete genome sequence of Edwardsiella ictaluri 93-146.</title>
        <authorList>
            <person name="Williams M.L."/>
            <person name="Gillaspy A.F."/>
            <person name="Dyer D.W."/>
            <person name="Thune R.L."/>
            <person name="Waldbieser G.C."/>
            <person name="Schuster S.C."/>
            <person name="Gipson J."/>
            <person name="Zaitshik J."/>
            <person name="Landry C."/>
            <person name="Lawrence M.L."/>
        </authorList>
    </citation>
    <scope>NUCLEOTIDE SEQUENCE [LARGE SCALE GENOMIC DNA]</scope>
    <source>
        <strain evidence="3">93-146</strain>
    </source>
</reference>
<sequence>MRMFVMNIFHVVHLTDIYFIILILKRFHMSIVAILCI</sequence>
<accession>C5BF53</accession>
<gene>
    <name evidence="2" type="ordered locus">NT01EI_3925</name>
</gene>
<reference evidence="2 3" key="2">
    <citation type="journal article" date="2012" name="J. Bacteriol.">
        <title>Genome Sequence of Edwardsiella ictaluri 93-146, a Strain Associated with a Natural Channel Catfish Outbreak of Enteric Septicemia of Catfish.</title>
        <authorList>
            <person name="Williams M.L."/>
            <person name="Gillaspy A.F."/>
            <person name="Dyer D.W."/>
            <person name="Thune R.L."/>
            <person name="Waldbieser G.C."/>
            <person name="Schuster S.C."/>
            <person name="Gipson J."/>
            <person name="Zaitshik J."/>
            <person name="Landry C."/>
            <person name="Banes M.M."/>
            <person name="Lawrence M.L."/>
        </authorList>
    </citation>
    <scope>NUCLEOTIDE SEQUENCE [LARGE SCALE GENOMIC DNA]</scope>
    <source>
        <strain evidence="2 3">93-146</strain>
    </source>
</reference>